<comment type="catalytic activity">
    <reaction evidence="8 9">
        <text>S-sulfanyl-L-cysteinyl-[protein] + uridine(34) in tRNA + AH2 + ATP = 2-thiouridine(34) in tRNA + L-cysteinyl-[protein] + A + AMP + diphosphate + H(+)</text>
        <dbReference type="Rhea" id="RHEA:47032"/>
        <dbReference type="Rhea" id="RHEA-COMP:10131"/>
        <dbReference type="Rhea" id="RHEA-COMP:11726"/>
        <dbReference type="Rhea" id="RHEA-COMP:11727"/>
        <dbReference type="Rhea" id="RHEA-COMP:11728"/>
        <dbReference type="ChEBI" id="CHEBI:13193"/>
        <dbReference type="ChEBI" id="CHEBI:15378"/>
        <dbReference type="ChEBI" id="CHEBI:17499"/>
        <dbReference type="ChEBI" id="CHEBI:29950"/>
        <dbReference type="ChEBI" id="CHEBI:30616"/>
        <dbReference type="ChEBI" id="CHEBI:33019"/>
        <dbReference type="ChEBI" id="CHEBI:61963"/>
        <dbReference type="ChEBI" id="CHEBI:65315"/>
        <dbReference type="ChEBI" id="CHEBI:87170"/>
        <dbReference type="ChEBI" id="CHEBI:456215"/>
        <dbReference type="EC" id="2.8.1.13"/>
    </reaction>
</comment>
<evidence type="ECO:0000256" key="9">
    <source>
        <dbReference type="HAMAP-Rule" id="MF_00144"/>
    </source>
</evidence>
<dbReference type="PANTHER" id="PTHR11933">
    <property type="entry name" value="TRNA 5-METHYLAMINOMETHYL-2-THIOURIDYLATE -METHYLTRANSFERASE"/>
    <property type="match status" value="1"/>
</dbReference>
<evidence type="ECO:0000256" key="8">
    <source>
        <dbReference type="ARBA" id="ARBA00051542"/>
    </source>
</evidence>
<dbReference type="GO" id="GO:0005524">
    <property type="term" value="F:ATP binding"/>
    <property type="evidence" value="ECO:0007669"/>
    <property type="project" value="UniProtKB-KW"/>
</dbReference>
<feature type="active site" description="Cysteine persulfide intermediate" evidence="9">
    <location>
        <position position="188"/>
    </location>
</feature>
<evidence type="ECO:0000256" key="7">
    <source>
        <dbReference type="ARBA" id="ARBA00023157"/>
    </source>
</evidence>
<evidence type="ECO:0000256" key="1">
    <source>
        <dbReference type="ARBA" id="ARBA00022555"/>
    </source>
</evidence>
<comment type="subcellular location">
    <subcellularLocation>
        <location evidence="9">Cytoplasm</location>
    </subcellularLocation>
</comment>
<dbReference type="Gene3D" id="3.40.50.620">
    <property type="entry name" value="HUPs"/>
    <property type="match status" value="1"/>
</dbReference>
<dbReference type="Proteomes" id="UP001238163">
    <property type="component" value="Unassembled WGS sequence"/>
</dbReference>
<evidence type="ECO:0000259" key="10">
    <source>
        <dbReference type="Pfam" id="PF20258"/>
    </source>
</evidence>
<comment type="function">
    <text evidence="9">Catalyzes the 2-thiolation of uridine at the wobble position (U34) of tRNA, leading to the formation of s(2)U34.</text>
</comment>
<evidence type="ECO:0000256" key="4">
    <source>
        <dbReference type="ARBA" id="ARBA00022741"/>
    </source>
</evidence>
<dbReference type="GO" id="GO:0005737">
    <property type="term" value="C:cytoplasm"/>
    <property type="evidence" value="ECO:0007669"/>
    <property type="project" value="UniProtKB-SubCell"/>
</dbReference>
<dbReference type="InterPro" id="IPR046884">
    <property type="entry name" value="MnmA-like_central"/>
</dbReference>
<accession>A0AAE3VFG9</accession>
<dbReference type="Pfam" id="PF20258">
    <property type="entry name" value="tRNA_Me_trans_C"/>
    <property type="match status" value="1"/>
</dbReference>
<sequence length="344" mass="37108">MMTYRVGVGLSGGTDSALAAKLLLEAGHDVIGFTMQLLPGCSATAAKGAAVAARLGIPHRVLDMTDRFEELVLTPFADAYRRGLTPSPCVCCNAQMKFGAMLDAMLAAGCERVATGHYARLVPAGDDTLLLRGRDPRKDQSYFLAMLNADQRRRAIFPLGDMLKKDVQARAAALELVAPGEGESQDLCFLPDGDFAAFVAARYPELSREGWIVTSDGTRLGRHSGAYQYTRGQRRGLGLGGGPWFVLRVDIADNLVVVGRQDELLSRNVILQDVNWLLPPPAAGAELPVQAQVRYLMQARPATLRRLDDSRAEIVFADPVSAVTPGQLAAAYLDDRVVAGGWIR</sequence>
<reference evidence="12" key="1">
    <citation type="submission" date="2023-07" db="EMBL/GenBank/DDBJ databases">
        <title>Genomic Encyclopedia of Type Strains, Phase IV (KMG-IV): sequencing the most valuable type-strain genomes for metagenomic binning, comparative biology and taxonomic classification.</title>
        <authorList>
            <person name="Goeker M."/>
        </authorList>
    </citation>
    <scope>NUCLEOTIDE SEQUENCE</scope>
    <source>
        <strain evidence="12">DSM 24202</strain>
    </source>
</reference>
<dbReference type="InterPro" id="IPR004506">
    <property type="entry name" value="MnmA-like"/>
</dbReference>
<evidence type="ECO:0000256" key="3">
    <source>
        <dbReference type="ARBA" id="ARBA00022694"/>
    </source>
</evidence>
<dbReference type="RefSeq" id="WP_307261004.1">
    <property type="nucleotide sequence ID" value="NZ_JAUSVL010000001.1"/>
</dbReference>
<dbReference type="Pfam" id="PF03054">
    <property type="entry name" value="tRNA_Me_trans"/>
    <property type="match status" value="1"/>
</dbReference>
<evidence type="ECO:0000259" key="11">
    <source>
        <dbReference type="Pfam" id="PF20259"/>
    </source>
</evidence>
<gene>
    <name evidence="9" type="primary">mnmA</name>
    <name evidence="12" type="ORF">J3R75_001666</name>
</gene>
<dbReference type="InterPro" id="IPR046885">
    <property type="entry name" value="MnmA-like_C"/>
</dbReference>
<keyword evidence="4 9" id="KW-0547">Nucleotide-binding</keyword>
<dbReference type="HAMAP" id="MF_00144">
    <property type="entry name" value="tRNA_thiouridyl_MnmA"/>
    <property type="match status" value="1"/>
</dbReference>
<keyword evidence="2 9" id="KW-0808">Transferase</keyword>
<keyword evidence="13" id="KW-1185">Reference proteome</keyword>
<evidence type="ECO:0000313" key="13">
    <source>
        <dbReference type="Proteomes" id="UP001238163"/>
    </source>
</evidence>
<protein>
    <recommendedName>
        <fullName evidence="9">tRNA-specific 2-thiouridylase MnmA</fullName>
        <ecNumber evidence="9">2.8.1.13</ecNumber>
    </recommendedName>
</protein>
<feature type="binding site" evidence="9">
    <location>
        <position position="35"/>
    </location>
    <ligand>
        <name>ATP</name>
        <dbReference type="ChEBI" id="CHEBI:30616"/>
    </ligand>
</feature>
<name>A0AAE3VFG9_9BACT</name>
<dbReference type="NCBIfam" id="TIGR00420">
    <property type="entry name" value="trmU"/>
    <property type="match status" value="1"/>
</dbReference>
<feature type="region of interest" description="Interaction with tRNA" evidence="9">
    <location>
        <begin position="294"/>
        <end position="295"/>
    </location>
</feature>
<feature type="binding site" evidence="9">
    <location>
        <begin position="9"/>
        <end position="16"/>
    </location>
    <ligand>
        <name>ATP</name>
        <dbReference type="ChEBI" id="CHEBI:30616"/>
    </ligand>
</feature>
<feature type="binding site" evidence="9">
    <location>
        <position position="116"/>
    </location>
    <ligand>
        <name>ATP</name>
        <dbReference type="ChEBI" id="CHEBI:30616"/>
    </ligand>
</feature>
<dbReference type="CDD" id="cd01998">
    <property type="entry name" value="MnmA_TRMU-like"/>
    <property type="match status" value="1"/>
</dbReference>
<dbReference type="EC" id="2.8.1.13" evidence="9"/>
<keyword evidence="1 9" id="KW-0820">tRNA-binding</keyword>
<feature type="domain" description="tRNA-specific 2-thiouridylase MnmA-like central" evidence="11">
    <location>
        <begin position="207"/>
        <end position="260"/>
    </location>
</feature>
<evidence type="ECO:0000256" key="2">
    <source>
        <dbReference type="ARBA" id="ARBA00022679"/>
    </source>
</evidence>
<feature type="region of interest" description="Interaction with tRNA" evidence="9">
    <location>
        <begin position="138"/>
        <end position="140"/>
    </location>
</feature>
<keyword evidence="6 9" id="KW-0694">RNA-binding</keyword>
<dbReference type="AlphaFoldDB" id="A0AAE3VFG9"/>
<feature type="site" description="Interaction with tRNA" evidence="9">
    <location>
        <position position="327"/>
    </location>
</feature>
<comment type="caution">
    <text evidence="9">Lacks conserved residue(s) required for the propagation of feature annotation.</text>
</comment>
<dbReference type="GO" id="GO:0002143">
    <property type="term" value="P:tRNA wobble position uridine thiolation"/>
    <property type="evidence" value="ECO:0007669"/>
    <property type="project" value="TreeGrafter"/>
</dbReference>
<keyword evidence="7" id="KW-1015">Disulfide bond</keyword>
<evidence type="ECO:0000256" key="6">
    <source>
        <dbReference type="ARBA" id="ARBA00022884"/>
    </source>
</evidence>
<dbReference type="InterPro" id="IPR014729">
    <property type="entry name" value="Rossmann-like_a/b/a_fold"/>
</dbReference>
<keyword evidence="5 9" id="KW-0067">ATP-binding</keyword>
<comment type="similarity">
    <text evidence="9">Belongs to the MnmA/TRMU family.</text>
</comment>
<keyword evidence="3 9" id="KW-0819">tRNA processing</keyword>
<dbReference type="GO" id="GO:0000049">
    <property type="term" value="F:tRNA binding"/>
    <property type="evidence" value="ECO:0007669"/>
    <property type="project" value="UniProtKB-KW"/>
</dbReference>
<dbReference type="NCBIfam" id="NF001138">
    <property type="entry name" value="PRK00143.1"/>
    <property type="match status" value="1"/>
</dbReference>
<dbReference type="PANTHER" id="PTHR11933:SF5">
    <property type="entry name" value="MITOCHONDRIAL TRNA-SPECIFIC 2-THIOURIDYLASE 1"/>
    <property type="match status" value="1"/>
</dbReference>
<organism evidence="12 13">
    <name type="scientific">Oligosphaera ethanolica</name>
    <dbReference type="NCBI Taxonomy" id="760260"/>
    <lineage>
        <taxon>Bacteria</taxon>
        <taxon>Pseudomonadati</taxon>
        <taxon>Lentisphaerota</taxon>
        <taxon>Oligosphaeria</taxon>
        <taxon>Oligosphaerales</taxon>
        <taxon>Oligosphaeraceae</taxon>
        <taxon>Oligosphaera</taxon>
    </lineage>
</organism>
<dbReference type="InterPro" id="IPR023382">
    <property type="entry name" value="MnmA-like_central_sf"/>
</dbReference>
<dbReference type="GO" id="GO:0103016">
    <property type="term" value="F:tRNA-uridine 2-sulfurtransferase activity"/>
    <property type="evidence" value="ECO:0007669"/>
    <property type="project" value="UniProtKB-EC"/>
</dbReference>
<feature type="domain" description="tRNA-specific 2-thiouridylase MnmA-like C-terminal" evidence="10">
    <location>
        <begin position="267"/>
        <end position="343"/>
    </location>
</feature>
<evidence type="ECO:0000256" key="5">
    <source>
        <dbReference type="ARBA" id="ARBA00022840"/>
    </source>
</evidence>
<dbReference type="Gene3D" id="2.30.30.280">
    <property type="entry name" value="Adenine nucleotide alpha hydrolases-like domains"/>
    <property type="match status" value="1"/>
</dbReference>
<dbReference type="Pfam" id="PF20259">
    <property type="entry name" value="tRNA_Me_trans_M"/>
    <property type="match status" value="1"/>
</dbReference>
<feature type="active site" description="Nucleophile" evidence="9">
    <location>
        <position position="92"/>
    </location>
</feature>
<comment type="caution">
    <text evidence="12">The sequence shown here is derived from an EMBL/GenBank/DDBJ whole genome shotgun (WGS) entry which is preliminary data.</text>
</comment>
<dbReference type="SUPFAM" id="SSF52402">
    <property type="entry name" value="Adenine nucleotide alpha hydrolases-like"/>
    <property type="match status" value="1"/>
</dbReference>
<keyword evidence="9" id="KW-0963">Cytoplasm</keyword>
<feature type="site" description="Interaction with tRNA" evidence="9">
    <location>
        <position position="117"/>
    </location>
</feature>
<dbReference type="Gene3D" id="2.40.30.10">
    <property type="entry name" value="Translation factors"/>
    <property type="match status" value="1"/>
</dbReference>
<evidence type="ECO:0000313" key="12">
    <source>
        <dbReference type="EMBL" id="MDQ0289559.1"/>
    </source>
</evidence>
<proteinExistence type="inferred from homology"/>
<dbReference type="EMBL" id="JAUSVL010000001">
    <property type="protein sequence ID" value="MDQ0289559.1"/>
    <property type="molecule type" value="Genomic_DNA"/>
</dbReference>